<dbReference type="AlphaFoldDB" id="A0A8X6Q7M3"/>
<evidence type="ECO:0000313" key="1">
    <source>
        <dbReference type="EMBL" id="GFU00202.1"/>
    </source>
</evidence>
<protein>
    <submittedName>
        <fullName evidence="1">Uncharacterized protein</fullName>
    </submittedName>
</protein>
<accession>A0A8X6Q7M3</accession>
<sequence>MRPTTSLANSCCCSIAALSNGWSTWTSYGKNFYLVDDNFPQTFSVNTDSLCLFSDRFPWIHANTSFVFSTFLGVETVVNVVVHVVANTYGVLEFLN</sequence>
<organism evidence="1 2">
    <name type="scientific">Nephila pilipes</name>
    <name type="common">Giant wood spider</name>
    <name type="synonym">Nephila maculata</name>
    <dbReference type="NCBI Taxonomy" id="299642"/>
    <lineage>
        <taxon>Eukaryota</taxon>
        <taxon>Metazoa</taxon>
        <taxon>Ecdysozoa</taxon>
        <taxon>Arthropoda</taxon>
        <taxon>Chelicerata</taxon>
        <taxon>Arachnida</taxon>
        <taxon>Araneae</taxon>
        <taxon>Araneomorphae</taxon>
        <taxon>Entelegynae</taxon>
        <taxon>Araneoidea</taxon>
        <taxon>Nephilidae</taxon>
        <taxon>Nephila</taxon>
    </lineage>
</organism>
<dbReference type="EMBL" id="BMAW01122748">
    <property type="protein sequence ID" value="GFU00202.1"/>
    <property type="molecule type" value="Genomic_DNA"/>
</dbReference>
<dbReference type="Proteomes" id="UP000887013">
    <property type="component" value="Unassembled WGS sequence"/>
</dbReference>
<reference evidence="1" key="1">
    <citation type="submission" date="2020-08" db="EMBL/GenBank/DDBJ databases">
        <title>Multicomponent nature underlies the extraordinary mechanical properties of spider dragline silk.</title>
        <authorList>
            <person name="Kono N."/>
            <person name="Nakamura H."/>
            <person name="Mori M."/>
            <person name="Yoshida Y."/>
            <person name="Ohtoshi R."/>
            <person name="Malay A.D."/>
            <person name="Moran D.A.P."/>
            <person name="Tomita M."/>
            <person name="Numata K."/>
            <person name="Arakawa K."/>
        </authorList>
    </citation>
    <scope>NUCLEOTIDE SEQUENCE</scope>
</reference>
<proteinExistence type="predicted"/>
<keyword evidence="2" id="KW-1185">Reference proteome</keyword>
<evidence type="ECO:0000313" key="2">
    <source>
        <dbReference type="Proteomes" id="UP000887013"/>
    </source>
</evidence>
<gene>
    <name evidence="1" type="ORF">NPIL_217161</name>
</gene>
<comment type="caution">
    <text evidence="1">The sequence shown here is derived from an EMBL/GenBank/DDBJ whole genome shotgun (WGS) entry which is preliminary data.</text>
</comment>
<name>A0A8X6Q7M3_NEPPI</name>